<keyword evidence="3" id="KW-1185">Reference proteome</keyword>
<protein>
    <recommendedName>
        <fullName evidence="1">Cupin type-2 domain-containing protein</fullName>
    </recommendedName>
</protein>
<feature type="domain" description="Cupin type-2" evidence="1">
    <location>
        <begin position="35"/>
        <end position="98"/>
    </location>
</feature>
<dbReference type="RefSeq" id="WP_189000993.1">
    <property type="nucleotide sequence ID" value="NZ_BMHP01000019.1"/>
</dbReference>
<dbReference type="EMBL" id="BMHP01000019">
    <property type="protein sequence ID" value="GGE02454.1"/>
    <property type="molecule type" value="Genomic_DNA"/>
</dbReference>
<evidence type="ECO:0000313" key="3">
    <source>
        <dbReference type="Proteomes" id="UP000612456"/>
    </source>
</evidence>
<dbReference type="InterPro" id="IPR011051">
    <property type="entry name" value="RmlC_Cupin_sf"/>
</dbReference>
<sequence length="172" mass="19540">MKKQSLVHPDGRTVTLLNSGADEHGQYLLVEHKIIQQGSMNGPHWHPVLQETFTVKEGRMRFVIDGEEIIVGRGGRVTIHPNQVHQFWNVSDDRLIALHEVRPPGHHWKMFELIYKLECEGKLNKKGVPSNPLWLGVAWECIDGYIEGPPQIVQTVFLGGLARLAKLLGYRI</sequence>
<name>A0A917E3X0_9BACL</name>
<reference evidence="2" key="2">
    <citation type="submission" date="2020-09" db="EMBL/GenBank/DDBJ databases">
        <authorList>
            <person name="Sun Q."/>
            <person name="Zhou Y."/>
        </authorList>
    </citation>
    <scope>NUCLEOTIDE SEQUENCE</scope>
    <source>
        <strain evidence="2">CGMCC 1.15178</strain>
    </source>
</reference>
<reference evidence="2" key="1">
    <citation type="journal article" date="2014" name="Int. J. Syst. Evol. Microbiol.">
        <title>Complete genome sequence of Corynebacterium casei LMG S-19264T (=DSM 44701T), isolated from a smear-ripened cheese.</title>
        <authorList>
            <consortium name="US DOE Joint Genome Institute (JGI-PGF)"/>
            <person name="Walter F."/>
            <person name="Albersmeier A."/>
            <person name="Kalinowski J."/>
            <person name="Ruckert C."/>
        </authorList>
    </citation>
    <scope>NUCLEOTIDE SEQUENCE</scope>
    <source>
        <strain evidence="2">CGMCC 1.15178</strain>
    </source>
</reference>
<gene>
    <name evidence="2" type="ORF">GCM10010911_71850</name>
</gene>
<dbReference type="PANTHER" id="PTHR36440">
    <property type="entry name" value="PUTATIVE (AFU_ORTHOLOGUE AFUA_8G07350)-RELATED"/>
    <property type="match status" value="1"/>
</dbReference>
<evidence type="ECO:0000313" key="2">
    <source>
        <dbReference type="EMBL" id="GGE02454.1"/>
    </source>
</evidence>
<dbReference type="Pfam" id="PF07883">
    <property type="entry name" value="Cupin_2"/>
    <property type="match status" value="1"/>
</dbReference>
<dbReference type="AlphaFoldDB" id="A0A917E3X0"/>
<dbReference type="InterPro" id="IPR014710">
    <property type="entry name" value="RmlC-like_jellyroll"/>
</dbReference>
<dbReference type="Proteomes" id="UP000612456">
    <property type="component" value="Unassembled WGS sequence"/>
</dbReference>
<comment type="caution">
    <text evidence="2">The sequence shown here is derived from an EMBL/GenBank/DDBJ whole genome shotgun (WGS) entry which is preliminary data.</text>
</comment>
<dbReference type="SUPFAM" id="SSF51182">
    <property type="entry name" value="RmlC-like cupins"/>
    <property type="match status" value="1"/>
</dbReference>
<proteinExistence type="predicted"/>
<dbReference type="InterPro" id="IPR013096">
    <property type="entry name" value="Cupin_2"/>
</dbReference>
<evidence type="ECO:0000259" key="1">
    <source>
        <dbReference type="Pfam" id="PF07883"/>
    </source>
</evidence>
<dbReference type="InterPro" id="IPR053146">
    <property type="entry name" value="QDO-like"/>
</dbReference>
<dbReference type="PANTHER" id="PTHR36440:SF1">
    <property type="entry name" value="PUTATIVE (AFU_ORTHOLOGUE AFUA_8G07350)-RELATED"/>
    <property type="match status" value="1"/>
</dbReference>
<accession>A0A917E3X0</accession>
<organism evidence="2 3">
    <name type="scientific">Paenibacillus nasutitermitis</name>
    <dbReference type="NCBI Taxonomy" id="1652958"/>
    <lineage>
        <taxon>Bacteria</taxon>
        <taxon>Bacillati</taxon>
        <taxon>Bacillota</taxon>
        <taxon>Bacilli</taxon>
        <taxon>Bacillales</taxon>
        <taxon>Paenibacillaceae</taxon>
        <taxon>Paenibacillus</taxon>
    </lineage>
</organism>
<dbReference type="Gene3D" id="2.60.120.10">
    <property type="entry name" value="Jelly Rolls"/>
    <property type="match status" value="1"/>
</dbReference>